<dbReference type="InterPro" id="IPR012337">
    <property type="entry name" value="RNaseH-like_sf"/>
</dbReference>
<keyword evidence="3" id="KW-1185">Reference proteome</keyword>
<name>A0ABV6AMY7_9HYPH</name>
<dbReference type="Proteomes" id="UP001589692">
    <property type="component" value="Unassembled WGS sequence"/>
</dbReference>
<dbReference type="InterPro" id="IPR036397">
    <property type="entry name" value="RNaseH_sf"/>
</dbReference>
<organism evidence="2 3">
    <name type="scientific">Rhizobium puerariae</name>
    <dbReference type="NCBI Taxonomy" id="1585791"/>
    <lineage>
        <taxon>Bacteria</taxon>
        <taxon>Pseudomonadati</taxon>
        <taxon>Pseudomonadota</taxon>
        <taxon>Alphaproteobacteria</taxon>
        <taxon>Hyphomicrobiales</taxon>
        <taxon>Rhizobiaceae</taxon>
        <taxon>Rhizobium/Agrobacterium group</taxon>
        <taxon>Rhizobium</taxon>
    </lineage>
</organism>
<evidence type="ECO:0000313" key="3">
    <source>
        <dbReference type="Proteomes" id="UP001589692"/>
    </source>
</evidence>
<dbReference type="Gene3D" id="3.30.420.10">
    <property type="entry name" value="Ribonuclease H-like superfamily/Ribonuclease H"/>
    <property type="match status" value="1"/>
</dbReference>
<dbReference type="EMBL" id="JBHMAA010000032">
    <property type="protein sequence ID" value="MFB9951974.1"/>
    <property type="molecule type" value="Genomic_DNA"/>
</dbReference>
<dbReference type="InterPro" id="IPR001584">
    <property type="entry name" value="Integrase_cat-core"/>
</dbReference>
<accession>A0ABV6AMY7</accession>
<dbReference type="SUPFAM" id="SSF53098">
    <property type="entry name" value="Ribonuclease H-like"/>
    <property type="match status" value="1"/>
</dbReference>
<sequence length="593" mass="66712">MTTLRLDDGGAAEHRWKLDVIRPILAAPVGSPERKAEYLKLAGIRKTGWLGKPVKLALSTLYLWVRTYEANGGLNLCLAKRVRADKGKKAARISRQWQRAVPFDAAVCEQIESDLRQYLRGLILDGAQRKIALVLCGEELRAMSAAHGFEVSDAYAKAIFTLPITFWRAEKHFQKVYRHKVDRKGSEDAKPRIRRTTKGMVPMEVVVMDVHHINVLVRRENGTNATAKLLAFHDLATYRVYCEIVLFEEKGGVRNADIIQAFVNMCRDPAYGVPQYLYVDNGSEYGFADDLNDALKLGTKVIGFNDLDERRRVIRAKPYNAAAKHVEGWFGQMNRQYFRLIKGWIDDDRMNPKRPELGKLPDPFDRGFDAFVQQVRDLLHAYEVMPQRGALDGQSPAETFRGHVEAGWKATLLDPTELLSVFTRADTRVVRNHGIDVDGRAYTCDGLLRFMGNKVTVHIPKYFGYQELLITDDKGNEIGIAVADEPFHVLDQRGAKESARRTSVRNKELTRLKKSVPTIDVLHELAAHAAKQMPVVPNEPDGVISLNRGGSSKRAILPVPAKKNSRAAAEEEARLIDEARAAALGWNTERKAQ</sequence>
<reference evidence="2 3" key="1">
    <citation type="submission" date="2024-09" db="EMBL/GenBank/DDBJ databases">
        <authorList>
            <person name="Sun Q."/>
            <person name="Mori K."/>
        </authorList>
    </citation>
    <scope>NUCLEOTIDE SEQUENCE [LARGE SCALE GENOMIC DNA]</scope>
    <source>
        <strain evidence="2 3">TBRC 4938</strain>
    </source>
</reference>
<protein>
    <recommendedName>
        <fullName evidence="1">Integrase catalytic domain-containing protein</fullName>
    </recommendedName>
</protein>
<evidence type="ECO:0000259" key="1">
    <source>
        <dbReference type="PROSITE" id="PS50994"/>
    </source>
</evidence>
<gene>
    <name evidence="2" type="ORF">ACFFP0_24260</name>
</gene>
<dbReference type="PROSITE" id="PS50994">
    <property type="entry name" value="INTEGRASE"/>
    <property type="match status" value="1"/>
</dbReference>
<proteinExistence type="predicted"/>
<dbReference type="RefSeq" id="WP_377264793.1">
    <property type="nucleotide sequence ID" value="NZ_JBHMAA010000032.1"/>
</dbReference>
<evidence type="ECO:0000313" key="2">
    <source>
        <dbReference type="EMBL" id="MFB9951974.1"/>
    </source>
</evidence>
<comment type="caution">
    <text evidence="2">The sequence shown here is derived from an EMBL/GenBank/DDBJ whole genome shotgun (WGS) entry which is preliminary data.</text>
</comment>
<feature type="domain" description="Integrase catalytic" evidence="1">
    <location>
        <begin position="198"/>
        <end position="404"/>
    </location>
</feature>